<gene>
    <name evidence="2" type="ORF">Rhola_00011650</name>
</gene>
<evidence type="ECO:0000313" key="2">
    <source>
        <dbReference type="EMBL" id="AIC47958.1"/>
    </source>
</evidence>
<evidence type="ECO:0000256" key="1">
    <source>
        <dbReference type="SAM" id="MobiDB-lite"/>
    </source>
</evidence>
<dbReference type="STRING" id="529884.Rhola_00011650"/>
<dbReference type="eggNOG" id="COG0827">
    <property type="taxonomic scope" value="Bacteria"/>
</dbReference>
<dbReference type="Gene3D" id="3.40.50.150">
    <property type="entry name" value="Vaccinia Virus protein VP39"/>
    <property type="match status" value="1"/>
</dbReference>
<proteinExistence type="predicted"/>
<sequence length="292" mass="32702">MPSALDSTVAEKKKLGNRRTTGKEQYYTPTDLAEQLIAEVQALVPNLAERTILEPAGGTGSFLKAAAKIGATKFLSFDIEPKHDNVTKANFLDAKLTGKDAVTISNPPFGRNNALSIPFFNKAADHSEFICFIVPRSWRKWSVINRLDRRFHLIADHDIQIDYEDDAGKKLSVKNGLATCFQIWQCKTQLRPKYSVADQGIVEKTLPSDADVALTIFGFGCGKVLTEFERKPNTTKMFLKLHHPNALKALQSVDYSKFYKNTAYTPALSLQEINYLLNERILGNPHLIEKVD</sequence>
<dbReference type="OrthoDB" id="95666at2"/>
<feature type="region of interest" description="Disordered" evidence="1">
    <location>
        <begin position="1"/>
        <end position="25"/>
    </location>
</feature>
<evidence type="ECO:0000313" key="3">
    <source>
        <dbReference type="Proteomes" id="UP000067708"/>
    </source>
</evidence>
<name>A0A060JMZ5_9MICO</name>
<dbReference type="EMBL" id="CP007490">
    <property type="protein sequence ID" value="AIC47958.1"/>
    <property type="molecule type" value="Genomic_DNA"/>
</dbReference>
<dbReference type="SUPFAM" id="SSF53335">
    <property type="entry name" value="S-adenosyl-L-methionine-dependent methyltransferases"/>
    <property type="match status" value="1"/>
</dbReference>
<evidence type="ECO:0008006" key="4">
    <source>
        <dbReference type="Google" id="ProtNLM"/>
    </source>
</evidence>
<protein>
    <recommendedName>
        <fullName evidence="4">SAM-dependent methyltransferase</fullName>
    </recommendedName>
</protein>
<reference evidence="2 3" key="1">
    <citation type="journal article" date="2014" name="Int. J. Syst. Evol. Microbiol.">
        <title>Rhodoluna lacicola gen. nov., sp. nov., a planktonic freshwater bacterium with stream-lined genome.</title>
        <authorList>
            <person name="Hahn M."/>
            <person name="Schmidt J."/>
            <person name="Taipale S.J."/>
            <person name="Doolittle W.F."/>
            <person name="Koll U."/>
        </authorList>
    </citation>
    <scope>NUCLEOTIDE SEQUENCE [LARGE SCALE GENOMIC DNA]</scope>
    <source>
        <strain evidence="2 3">MWH-Ta8</strain>
    </source>
</reference>
<dbReference type="Proteomes" id="UP000067708">
    <property type="component" value="Chromosome"/>
</dbReference>
<dbReference type="HOGENOM" id="CLU_952747_0_0_11"/>
<dbReference type="KEGG" id="rla:Rhola_00011650"/>
<dbReference type="InterPro" id="IPR029063">
    <property type="entry name" value="SAM-dependent_MTases_sf"/>
</dbReference>
<keyword evidence="3" id="KW-1185">Reference proteome</keyword>
<dbReference type="AlphaFoldDB" id="A0A060JMZ5"/>
<dbReference type="RefSeq" id="WP_051636331.1">
    <property type="nucleotide sequence ID" value="NZ_CP007490.1"/>
</dbReference>
<organism evidence="2 3">
    <name type="scientific">Rhodoluna lacicola</name>
    <dbReference type="NCBI Taxonomy" id="529884"/>
    <lineage>
        <taxon>Bacteria</taxon>
        <taxon>Bacillati</taxon>
        <taxon>Actinomycetota</taxon>
        <taxon>Actinomycetes</taxon>
        <taxon>Micrococcales</taxon>
        <taxon>Microbacteriaceae</taxon>
        <taxon>Luna cluster</taxon>
        <taxon>Luna-1 subcluster</taxon>
        <taxon>Rhodoluna</taxon>
    </lineage>
</organism>
<dbReference type="PRINTS" id="PR00507">
    <property type="entry name" value="N12N6MTFRASE"/>
</dbReference>
<accession>A0A060JMZ5</accession>